<feature type="signal peptide" evidence="3">
    <location>
        <begin position="1"/>
        <end position="17"/>
    </location>
</feature>
<proteinExistence type="predicted"/>
<feature type="transmembrane region" description="Helical" evidence="2">
    <location>
        <begin position="278"/>
        <end position="300"/>
    </location>
</feature>
<dbReference type="EMBL" id="JAGIXG020000052">
    <property type="protein sequence ID" value="KAI6779099.1"/>
    <property type="molecule type" value="Genomic_DNA"/>
</dbReference>
<evidence type="ECO:0000313" key="5">
    <source>
        <dbReference type="Proteomes" id="UP001055219"/>
    </source>
</evidence>
<keyword evidence="2" id="KW-0472">Membrane</keyword>
<protein>
    <submittedName>
        <fullName evidence="4">Uncharacterized protein</fullName>
    </submittedName>
</protein>
<dbReference type="Proteomes" id="UP001055219">
    <property type="component" value="Unassembled WGS sequence"/>
</dbReference>
<evidence type="ECO:0000256" key="1">
    <source>
        <dbReference type="SAM" id="MobiDB-lite"/>
    </source>
</evidence>
<feature type="chain" id="PRO_5040268492" evidence="3">
    <location>
        <begin position="18"/>
        <end position="369"/>
    </location>
</feature>
<dbReference type="PANTHER" id="PTHR16148:SF14">
    <property type="entry name" value="MYND-TYPE DOMAIN-CONTAINING PROTEIN"/>
    <property type="match status" value="1"/>
</dbReference>
<feature type="transmembrane region" description="Helical" evidence="2">
    <location>
        <begin position="171"/>
        <end position="193"/>
    </location>
</feature>
<comment type="caution">
    <text evidence="4">The sequence shown here is derived from an EMBL/GenBank/DDBJ whole genome shotgun (WGS) entry which is preliminary data.</text>
</comment>
<organism evidence="4 5">
    <name type="scientific">Emericellopsis cladophorae</name>
    <dbReference type="NCBI Taxonomy" id="2686198"/>
    <lineage>
        <taxon>Eukaryota</taxon>
        <taxon>Fungi</taxon>
        <taxon>Dikarya</taxon>
        <taxon>Ascomycota</taxon>
        <taxon>Pezizomycotina</taxon>
        <taxon>Sordariomycetes</taxon>
        <taxon>Hypocreomycetidae</taxon>
        <taxon>Hypocreales</taxon>
        <taxon>Bionectriaceae</taxon>
        <taxon>Emericellopsis</taxon>
    </lineage>
</organism>
<reference evidence="4" key="2">
    <citation type="submission" date="2022-07" db="EMBL/GenBank/DDBJ databases">
        <authorList>
            <person name="Goncalves M.F.M."/>
            <person name="Hilario S."/>
            <person name="Van De Peer Y."/>
            <person name="Esteves A.C."/>
            <person name="Alves A."/>
        </authorList>
    </citation>
    <scope>NUCLEOTIDE SEQUENCE</scope>
    <source>
        <strain evidence="4">MUM 19.33</strain>
    </source>
</reference>
<accession>A0A9P9XXD6</accession>
<reference evidence="4" key="1">
    <citation type="journal article" date="2021" name="J Fungi (Basel)">
        <title>Genomic and Metabolomic Analyses of the Marine Fungus Emericellopsis cladophorae: Insights into Saltwater Adaptability Mechanisms and Its Biosynthetic Potential.</title>
        <authorList>
            <person name="Goncalves M.F.M."/>
            <person name="Hilario S."/>
            <person name="Van de Peer Y."/>
            <person name="Esteves A.C."/>
            <person name="Alves A."/>
        </authorList>
    </citation>
    <scope>NUCLEOTIDE SEQUENCE</scope>
    <source>
        <strain evidence="4">MUM 19.33</strain>
    </source>
</reference>
<dbReference type="PANTHER" id="PTHR16148">
    <property type="entry name" value="NF-KAPPA-B-REPRESSING FACTOR-RELATED"/>
    <property type="match status" value="1"/>
</dbReference>
<feature type="transmembrane region" description="Helical" evidence="2">
    <location>
        <begin position="213"/>
        <end position="231"/>
    </location>
</feature>
<keyword evidence="5" id="KW-1185">Reference proteome</keyword>
<dbReference type="RefSeq" id="XP_051359955.1">
    <property type="nucleotide sequence ID" value="XM_051508961.1"/>
</dbReference>
<keyword evidence="2" id="KW-0812">Transmembrane</keyword>
<dbReference type="AlphaFoldDB" id="A0A9P9XXD6"/>
<evidence type="ECO:0000256" key="3">
    <source>
        <dbReference type="SAM" id="SignalP"/>
    </source>
</evidence>
<gene>
    <name evidence="4" type="ORF">J7T54_007554</name>
</gene>
<evidence type="ECO:0000313" key="4">
    <source>
        <dbReference type="EMBL" id="KAI6779099.1"/>
    </source>
</evidence>
<name>A0A9P9XXD6_9HYPO</name>
<keyword evidence="2" id="KW-1133">Transmembrane helix</keyword>
<keyword evidence="3" id="KW-0732">Signal</keyword>
<sequence length="369" mass="39266">MRLLGVFIASAATLTCAAPTRQFDWFFPGWNEYIQEILADSCGAELAAYRTGNINTTIALSSLATPVVDCILDEYPEFLKTELSASAVVLGSLPIILQSLGSTTAETALIGLRRPGLAFLLAAGSPTVAANTAGEFVETLSKFVVTDGEDVAASFNLPGVDWSVVPPLMQLLISFAEYLIVGGAVANVIHMAYRLGVHAIVGFTPDTIFMVPLWTLLAVLIHLAGVLGLALRVKAMEAKSGGDDNNNNDNNNNSNNNNSNNNNSNNNNNNTWRLPSELIPSAAVIHTILGTLVLSILLFFSVTDSVIIVARYMASAVVCRAVARLELSGLRAATKRTCSTEGGTGAGRRGHAGFVLEVEGDHLRRRLHD</sequence>
<feature type="region of interest" description="Disordered" evidence="1">
    <location>
        <begin position="240"/>
        <end position="269"/>
    </location>
</feature>
<feature type="compositionally biased region" description="Low complexity" evidence="1">
    <location>
        <begin position="243"/>
        <end position="269"/>
    </location>
</feature>
<evidence type="ECO:0000256" key="2">
    <source>
        <dbReference type="SAM" id="Phobius"/>
    </source>
</evidence>
<dbReference type="GeneID" id="75834028"/>
<dbReference type="OrthoDB" id="3009728at2759"/>